<evidence type="ECO:0000313" key="7">
    <source>
        <dbReference type="EMBL" id="KQK74277.1"/>
    </source>
</evidence>
<evidence type="ECO:0000256" key="2">
    <source>
        <dbReference type="ARBA" id="ARBA00008821"/>
    </source>
</evidence>
<evidence type="ECO:0000256" key="6">
    <source>
        <dbReference type="SAM" id="Phobius"/>
    </source>
</evidence>
<feature type="transmembrane region" description="Helical" evidence="6">
    <location>
        <begin position="333"/>
        <end position="353"/>
    </location>
</feature>
<dbReference type="GO" id="GO:0016020">
    <property type="term" value="C:membrane"/>
    <property type="evidence" value="ECO:0007669"/>
    <property type="project" value="UniProtKB-SubCell"/>
</dbReference>
<protein>
    <submittedName>
        <fullName evidence="7">Solute carrier family 23 member 1</fullName>
    </submittedName>
</protein>
<organism evidence="7 8">
    <name type="scientific">Amazona aestiva</name>
    <name type="common">Blue-fronted Amazon parrot</name>
    <dbReference type="NCBI Taxonomy" id="12930"/>
    <lineage>
        <taxon>Eukaryota</taxon>
        <taxon>Metazoa</taxon>
        <taxon>Chordata</taxon>
        <taxon>Craniata</taxon>
        <taxon>Vertebrata</taxon>
        <taxon>Euteleostomi</taxon>
        <taxon>Archelosauria</taxon>
        <taxon>Archosauria</taxon>
        <taxon>Dinosauria</taxon>
        <taxon>Saurischia</taxon>
        <taxon>Theropoda</taxon>
        <taxon>Coelurosauria</taxon>
        <taxon>Aves</taxon>
        <taxon>Neognathae</taxon>
        <taxon>Neoaves</taxon>
        <taxon>Telluraves</taxon>
        <taxon>Australaves</taxon>
        <taxon>Psittaciformes</taxon>
        <taxon>Psittacidae</taxon>
        <taxon>Amazona</taxon>
    </lineage>
</organism>
<evidence type="ECO:0000256" key="1">
    <source>
        <dbReference type="ARBA" id="ARBA00004141"/>
    </source>
</evidence>
<dbReference type="Pfam" id="PF00860">
    <property type="entry name" value="Xan_ur_permease"/>
    <property type="match status" value="1"/>
</dbReference>
<feature type="transmembrane region" description="Helical" evidence="6">
    <location>
        <begin position="48"/>
        <end position="67"/>
    </location>
</feature>
<dbReference type="Proteomes" id="UP000051836">
    <property type="component" value="Unassembled WGS sequence"/>
</dbReference>
<feature type="transmembrane region" description="Helical" evidence="6">
    <location>
        <begin position="12"/>
        <end position="36"/>
    </location>
</feature>
<feature type="transmembrane region" description="Helical" evidence="6">
    <location>
        <begin position="179"/>
        <end position="198"/>
    </location>
</feature>
<dbReference type="AlphaFoldDB" id="A0A0Q3LUX8"/>
<sequence>MLYKIEDVPPWYLCILLGFQHYLTCFSGTIAVPFLLAESLCVGKDQLTVSYLIGTIFTCVSITTLIQTTVGIRLPLFQASALAFLVPAKSILALEKWRCPPEEQIYGNWALPLNTSHIWHPRMREIQGAIVVSSLVEVAIGLLGLPGALLSYIGPLTVTPTVSLIGLSVFQAAGERAGSHWGIAALTIILIVLFAQYLRHVTVCLPGYRRGRGFVLLRIQIFKMFPIIMAIMVVWLLCYVLTLTGVFPSEPEAYGYKARTDARGEILSVAPWFRVPYPCMITAVGLSNLQFVDMNSSRNLFVLGFAMFFGLTLPNYLDSHPEAINTGVPELDQILTVLLTTEMFVGGLIAFVLDNTIPGTQEERGLVQWKAGAHSDSASSASLRSYDFPFGMGALRSRRWLRRVPICPLFTGFKARARGSGAAATDVQDTADGASVCTKV</sequence>
<feature type="transmembrane region" description="Helical" evidence="6">
    <location>
        <begin position="126"/>
        <end position="145"/>
    </location>
</feature>
<comment type="similarity">
    <text evidence="2">Belongs to the nucleobase:cation symporter-2 (NCS2) (TC 2.A.40) family.</text>
</comment>
<keyword evidence="5 6" id="KW-0472">Membrane</keyword>
<feature type="transmembrane region" description="Helical" evidence="6">
    <location>
        <begin position="219"/>
        <end position="242"/>
    </location>
</feature>
<dbReference type="EMBL" id="LMAW01003067">
    <property type="protein sequence ID" value="KQK74277.1"/>
    <property type="molecule type" value="Genomic_DNA"/>
</dbReference>
<evidence type="ECO:0000256" key="3">
    <source>
        <dbReference type="ARBA" id="ARBA00022692"/>
    </source>
</evidence>
<dbReference type="GO" id="GO:0022857">
    <property type="term" value="F:transmembrane transporter activity"/>
    <property type="evidence" value="ECO:0007669"/>
    <property type="project" value="InterPro"/>
</dbReference>
<evidence type="ECO:0000313" key="8">
    <source>
        <dbReference type="Proteomes" id="UP000051836"/>
    </source>
</evidence>
<comment type="subcellular location">
    <subcellularLocation>
        <location evidence="1">Membrane</location>
        <topology evidence="1">Multi-pass membrane protein</topology>
    </subcellularLocation>
</comment>
<comment type="caution">
    <text evidence="7">The sequence shown here is derived from an EMBL/GenBank/DDBJ whole genome shotgun (WGS) entry which is preliminary data.</text>
</comment>
<name>A0A0Q3LUX8_AMAAE</name>
<feature type="transmembrane region" description="Helical" evidence="6">
    <location>
        <begin position="275"/>
        <end position="292"/>
    </location>
</feature>
<dbReference type="InterPro" id="IPR006043">
    <property type="entry name" value="NCS2"/>
</dbReference>
<keyword evidence="8" id="KW-1185">Reference proteome</keyword>
<proteinExistence type="inferred from homology"/>
<feature type="transmembrane region" description="Helical" evidence="6">
    <location>
        <begin position="299"/>
        <end position="317"/>
    </location>
</feature>
<keyword evidence="3 6" id="KW-0812">Transmembrane</keyword>
<keyword evidence="4 6" id="KW-1133">Transmembrane helix</keyword>
<reference evidence="7 8" key="1">
    <citation type="submission" date="2015-10" db="EMBL/GenBank/DDBJ databases">
        <authorList>
            <person name="Gilbert D.G."/>
        </authorList>
    </citation>
    <scope>NUCLEOTIDE SEQUENCE [LARGE SCALE GENOMIC DNA]</scope>
    <source>
        <strain evidence="7">FVVF132</strain>
    </source>
</reference>
<evidence type="ECO:0000256" key="5">
    <source>
        <dbReference type="ARBA" id="ARBA00023136"/>
    </source>
</evidence>
<dbReference type="STRING" id="12930.A0A0Q3LUX8"/>
<evidence type="ECO:0000256" key="4">
    <source>
        <dbReference type="ARBA" id="ARBA00022989"/>
    </source>
</evidence>
<gene>
    <name evidence="7" type="ORF">AAES_159471</name>
</gene>
<dbReference type="OrthoDB" id="1641903at2759"/>
<accession>A0A0Q3LUX8</accession>
<dbReference type="PANTHER" id="PTHR11119">
    <property type="entry name" value="XANTHINE-URACIL / VITAMIN C PERMEASE FAMILY MEMBER"/>
    <property type="match status" value="1"/>
</dbReference>